<reference evidence="2" key="1">
    <citation type="journal article" date="2013" name="Nature">
        <title>Draft genome of the wheat A-genome progenitor Triticum urartu.</title>
        <authorList>
            <person name="Ling H.Q."/>
            <person name="Zhao S."/>
            <person name="Liu D."/>
            <person name="Wang J."/>
            <person name="Sun H."/>
            <person name="Zhang C."/>
            <person name="Fan H."/>
            <person name="Li D."/>
            <person name="Dong L."/>
            <person name="Tao Y."/>
            <person name="Gao C."/>
            <person name="Wu H."/>
            <person name="Li Y."/>
            <person name="Cui Y."/>
            <person name="Guo X."/>
            <person name="Zheng S."/>
            <person name="Wang B."/>
            <person name="Yu K."/>
            <person name="Liang Q."/>
            <person name="Yang W."/>
            <person name="Lou X."/>
            <person name="Chen J."/>
            <person name="Feng M."/>
            <person name="Jian J."/>
            <person name="Zhang X."/>
            <person name="Luo G."/>
            <person name="Jiang Y."/>
            <person name="Liu J."/>
            <person name="Wang Z."/>
            <person name="Sha Y."/>
            <person name="Zhang B."/>
            <person name="Wu H."/>
            <person name="Tang D."/>
            <person name="Shen Q."/>
            <person name="Xue P."/>
            <person name="Zou S."/>
            <person name="Wang X."/>
            <person name="Liu X."/>
            <person name="Wang F."/>
            <person name="Yang Y."/>
            <person name="An X."/>
            <person name="Dong Z."/>
            <person name="Zhang K."/>
            <person name="Zhang X."/>
            <person name="Luo M.C."/>
            <person name="Dvorak J."/>
            <person name="Tong Y."/>
            <person name="Wang J."/>
            <person name="Yang H."/>
            <person name="Li Z."/>
            <person name="Wang D."/>
            <person name="Zhang A."/>
            <person name="Wang J."/>
        </authorList>
    </citation>
    <scope>NUCLEOTIDE SEQUENCE</scope>
    <source>
        <strain evidence="2">cv. G1812</strain>
    </source>
</reference>
<accession>A0A8R7TVJ0</accession>
<evidence type="ECO:0000313" key="2">
    <source>
        <dbReference type="Proteomes" id="UP000015106"/>
    </source>
</evidence>
<dbReference type="Proteomes" id="UP000015106">
    <property type="component" value="Chromosome 3"/>
</dbReference>
<keyword evidence="2" id="KW-1185">Reference proteome</keyword>
<proteinExistence type="predicted"/>
<sequence>MQVSYSLGTPPPRLSISLPSRPLLLLQPSFPVSTHPQTWFLPIPHLLQPRMNHWCAATLSEMPPMRKEDVKGQNYTRNRQPY</sequence>
<name>A0A8R7TVJ0_TRIUA</name>
<reference evidence="1" key="3">
    <citation type="submission" date="2022-06" db="UniProtKB">
        <authorList>
            <consortium name="EnsemblPlants"/>
        </authorList>
    </citation>
    <scope>IDENTIFICATION</scope>
</reference>
<evidence type="ECO:0000313" key="1">
    <source>
        <dbReference type="EnsemblPlants" id="TuG1812G0300002531.01.T01.cds338274"/>
    </source>
</evidence>
<organism evidence="1 2">
    <name type="scientific">Triticum urartu</name>
    <name type="common">Red wild einkorn</name>
    <name type="synonym">Crithodium urartu</name>
    <dbReference type="NCBI Taxonomy" id="4572"/>
    <lineage>
        <taxon>Eukaryota</taxon>
        <taxon>Viridiplantae</taxon>
        <taxon>Streptophyta</taxon>
        <taxon>Embryophyta</taxon>
        <taxon>Tracheophyta</taxon>
        <taxon>Spermatophyta</taxon>
        <taxon>Magnoliopsida</taxon>
        <taxon>Liliopsida</taxon>
        <taxon>Poales</taxon>
        <taxon>Poaceae</taxon>
        <taxon>BOP clade</taxon>
        <taxon>Pooideae</taxon>
        <taxon>Triticodae</taxon>
        <taxon>Triticeae</taxon>
        <taxon>Triticinae</taxon>
        <taxon>Triticum</taxon>
    </lineage>
</organism>
<reference evidence="1" key="2">
    <citation type="submission" date="2018-03" db="EMBL/GenBank/DDBJ databases">
        <title>The Triticum urartu genome reveals the dynamic nature of wheat genome evolution.</title>
        <authorList>
            <person name="Ling H."/>
            <person name="Ma B."/>
            <person name="Shi X."/>
            <person name="Liu H."/>
            <person name="Dong L."/>
            <person name="Sun H."/>
            <person name="Cao Y."/>
            <person name="Gao Q."/>
            <person name="Zheng S."/>
            <person name="Li Y."/>
            <person name="Yu Y."/>
            <person name="Du H."/>
            <person name="Qi M."/>
            <person name="Li Y."/>
            <person name="Yu H."/>
            <person name="Cui Y."/>
            <person name="Wang N."/>
            <person name="Chen C."/>
            <person name="Wu H."/>
            <person name="Zhao Y."/>
            <person name="Zhang J."/>
            <person name="Li Y."/>
            <person name="Zhou W."/>
            <person name="Zhang B."/>
            <person name="Hu W."/>
            <person name="Eijk M."/>
            <person name="Tang J."/>
            <person name="Witsenboer H."/>
            <person name="Zhao S."/>
            <person name="Li Z."/>
            <person name="Zhang A."/>
            <person name="Wang D."/>
            <person name="Liang C."/>
        </authorList>
    </citation>
    <scope>NUCLEOTIDE SEQUENCE [LARGE SCALE GENOMIC DNA]</scope>
    <source>
        <strain evidence="1">cv. G1812</strain>
    </source>
</reference>
<dbReference type="EnsemblPlants" id="TuG1812G0300002531.01.T01">
    <property type="protein sequence ID" value="TuG1812G0300002531.01.T01.cds338274"/>
    <property type="gene ID" value="TuG1812G0300002531.01"/>
</dbReference>
<dbReference type="AlphaFoldDB" id="A0A8R7TVJ0"/>
<protein>
    <submittedName>
        <fullName evidence="1">Uncharacterized protein</fullName>
    </submittedName>
</protein>
<dbReference type="Gramene" id="TuG1812G0300002531.01.T01">
    <property type="protein sequence ID" value="TuG1812G0300002531.01.T01.cds338274"/>
    <property type="gene ID" value="TuG1812G0300002531.01"/>
</dbReference>